<comment type="caution">
    <text evidence="8">The sequence shown here is derived from an EMBL/GenBank/DDBJ whole genome shotgun (WGS) entry which is preliminary data.</text>
</comment>
<evidence type="ECO:0000256" key="5">
    <source>
        <dbReference type="ARBA" id="ARBA00023136"/>
    </source>
</evidence>
<feature type="transmembrane region" description="Helical" evidence="7">
    <location>
        <begin position="278"/>
        <end position="295"/>
    </location>
</feature>
<dbReference type="EMBL" id="JACHVS010000001">
    <property type="protein sequence ID" value="MBB2994412.1"/>
    <property type="molecule type" value="Genomic_DNA"/>
</dbReference>
<feature type="compositionally biased region" description="Polar residues" evidence="6">
    <location>
        <begin position="344"/>
        <end position="354"/>
    </location>
</feature>
<feature type="transmembrane region" description="Helical" evidence="7">
    <location>
        <begin position="221"/>
        <end position="241"/>
    </location>
</feature>
<dbReference type="Pfam" id="PF02653">
    <property type="entry name" value="BPD_transp_2"/>
    <property type="match status" value="1"/>
</dbReference>
<keyword evidence="5 7" id="KW-0472">Membrane</keyword>
<organism evidence="8 9">
    <name type="scientific">Paeniglutamicibacter cryotolerans</name>
    <dbReference type="NCBI Taxonomy" id="670079"/>
    <lineage>
        <taxon>Bacteria</taxon>
        <taxon>Bacillati</taxon>
        <taxon>Actinomycetota</taxon>
        <taxon>Actinomycetes</taxon>
        <taxon>Micrococcales</taxon>
        <taxon>Micrococcaceae</taxon>
        <taxon>Paeniglutamicibacter</taxon>
    </lineage>
</organism>
<keyword evidence="4 7" id="KW-1133">Transmembrane helix</keyword>
<feature type="transmembrane region" description="Helical" evidence="7">
    <location>
        <begin position="97"/>
        <end position="118"/>
    </location>
</feature>
<dbReference type="InterPro" id="IPR001851">
    <property type="entry name" value="ABC_transp_permease"/>
</dbReference>
<dbReference type="RefSeq" id="WP_183509784.1">
    <property type="nucleotide sequence ID" value="NZ_BAABGK010000025.1"/>
</dbReference>
<feature type="region of interest" description="Disordered" evidence="6">
    <location>
        <begin position="331"/>
        <end position="363"/>
    </location>
</feature>
<name>A0A839QMH7_9MICC</name>
<keyword evidence="2" id="KW-1003">Cell membrane</keyword>
<feature type="transmembrane region" description="Helical" evidence="7">
    <location>
        <begin position="253"/>
        <end position="271"/>
    </location>
</feature>
<keyword evidence="9" id="KW-1185">Reference proteome</keyword>
<proteinExistence type="predicted"/>
<sequence length="363" mass="37231">MNTATSTRPGDSRLRNLDTTAVVYISLAAVTVIGAVLVATVGRNFMSPGNIRDILTSMSVLGFVAIGQTLVVLGASLDLSVPYVVSLSSLIAADTMAGSAANILPAVLLALSVCALIGLANGLIVTKLRVHGFMATLGMGLIVKGVLDTRYKGTSGSVPWNFQLIGASGIGPVPVSTLLMLGFAMLVALFLTRTRTGNHLFAVGDDPVVARLSGIRTARPVIAAHMLCSVFAGLAGLLLASRLGVGSPTVGTQGGYDLLSIAAVVLGGTLLMGGRGSIWGTIGGVAIFAVLDNVMSVMQLNPFLKEVVRGVVIVIAVGIYTGRGIQRRRARFGPRAPGAEDSANPRTPATTEAESTLRKAGTP</sequence>
<dbReference type="CDD" id="cd06579">
    <property type="entry name" value="TM_PBP1_transp_AraH_like"/>
    <property type="match status" value="1"/>
</dbReference>
<feature type="transmembrane region" description="Helical" evidence="7">
    <location>
        <begin position="21"/>
        <end position="42"/>
    </location>
</feature>
<evidence type="ECO:0000256" key="1">
    <source>
        <dbReference type="ARBA" id="ARBA00004651"/>
    </source>
</evidence>
<evidence type="ECO:0000256" key="6">
    <source>
        <dbReference type="SAM" id="MobiDB-lite"/>
    </source>
</evidence>
<evidence type="ECO:0000256" key="2">
    <source>
        <dbReference type="ARBA" id="ARBA00022475"/>
    </source>
</evidence>
<dbReference type="AlphaFoldDB" id="A0A839QMH7"/>
<evidence type="ECO:0000313" key="8">
    <source>
        <dbReference type="EMBL" id="MBB2994412.1"/>
    </source>
</evidence>
<evidence type="ECO:0000256" key="4">
    <source>
        <dbReference type="ARBA" id="ARBA00022989"/>
    </source>
</evidence>
<dbReference type="Proteomes" id="UP000523000">
    <property type="component" value="Unassembled WGS sequence"/>
</dbReference>
<gene>
    <name evidence="8" type="ORF">E9229_000603</name>
</gene>
<dbReference type="PANTHER" id="PTHR32196">
    <property type="entry name" value="ABC TRANSPORTER PERMEASE PROTEIN YPHD-RELATED-RELATED"/>
    <property type="match status" value="1"/>
</dbReference>
<dbReference type="GO" id="GO:0022857">
    <property type="term" value="F:transmembrane transporter activity"/>
    <property type="evidence" value="ECO:0007669"/>
    <property type="project" value="InterPro"/>
</dbReference>
<evidence type="ECO:0000256" key="3">
    <source>
        <dbReference type="ARBA" id="ARBA00022692"/>
    </source>
</evidence>
<evidence type="ECO:0000256" key="7">
    <source>
        <dbReference type="SAM" id="Phobius"/>
    </source>
</evidence>
<keyword evidence="3 7" id="KW-0812">Transmembrane</keyword>
<feature type="transmembrane region" description="Helical" evidence="7">
    <location>
        <begin position="130"/>
        <end position="147"/>
    </location>
</feature>
<evidence type="ECO:0000313" key="9">
    <source>
        <dbReference type="Proteomes" id="UP000523000"/>
    </source>
</evidence>
<feature type="transmembrane region" description="Helical" evidence="7">
    <location>
        <begin position="307"/>
        <end position="325"/>
    </location>
</feature>
<feature type="transmembrane region" description="Helical" evidence="7">
    <location>
        <begin position="54"/>
        <end position="77"/>
    </location>
</feature>
<dbReference type="GO" id="GO:0005886">
    <property type="term" value="C:plasma membrane"/>
    <property type="evidence" value="ECO:0007669"/>
    <property type="project" value="UniProtKB-SubCell"/>
</dbReference>
<accession>A0A839QMH7</accession>
<comment type="subcellular location">
    <subcellularLocation>
        <location evidence="1">Cell membrane</location>
        <topology evidence="1">Multi-pass membrane protein</topology>
    </subcellularLocation>
</comment>
<feature type="transmembrane region" description="Helical" evidence="7">
    <location>
        <begin position="167"/>
        <end position="191"/>
    </location>
</feature>
<protein>
    <submittedName>
        <fullName evidence="8">Ribose transport system permease protein</fullName>
    </submittedName>
</protein>
<reference evidence="8 9" key="1">
    <citation type="submission" date="2020-08" db="EMBL/GenBank/DDBJ databases">
        <title>Sequencing the genomes of 1000 actinobacteria strains.</title>
        <authorList>
            <person name="Klenk H.-P."/>
        </authorList>
    </citation>
    <scope>NUCLEOTIDE SEQUENCE [LARGE SCALE GENOMIC DNA]</scope>
    <source>
        <strain evidence="8 9">DSM 22826</strain>
    </source>
</reference>